<accession>A0A0D3DKG8</accession>
<feature type="region of interest" description="Disordered" evidence="1">
    <location>
        <begin position="242"/>
        <end position="284"/>
    </location>
</feature>
<reference evidence="2" key="2">
    <citation type="submission" date="2015-03" db="UniProtKB">
        <authorList>
            <consortium name="EnsemblPlants"/>
        </authorList>
    </citation>
    <scope>IDENTIFICATION</scope>
</reference>
<dbReference type="Gramene" id="Bo8g025580.1">
    <property type="protein sequence ID" value="Bo8g025580.1"/>
    <property type="gene ID" value="Bo8g025580"/>
</dbReference>
<dbReference type="Proteomes" id="UP000032141">
    <property type="component" value="Chromosome C8"/>
</dbReference>
<protein>
    <submittedName>
        <fullName evidence="2">Uncharacterized protein</fullName>
    </submittedName>
</protein>
<dbReference type="HOGENOM" id="CLU_929339_0_0_1"/>
<evidence type="ECO:0000256" key="1">
    <source>
        <dbReference type="SAM" id="MobiDB-lite"/>
    </source>
</evidence>
<evidence type="ECO:0000313" key="2">
    <source>
        <dbReference type="EnsemblPlants" id="Bo8g025580.1"/>
    </source>
</evidence>
<feature type="compositionally biased region" description="Basic and acidic residues" evidence="1">
    <location>
        <begin position="273"/>
        <end position="284"/>
    </location>
</feature>
<proteinExistence type="predicted"/>
<name>A0A0D3DKG8_BRAOL</name>
<evidence type="ECO:0000313" key="3">
    <source>
        <dbReference type="Proteomes" id="UP000032141"/>
    </source>
</evidence>
<sequence>MFDPARPSTELDWFSLVDGRAGRVIDPARPSAELDWFSSADGRAGRVVDPARPSAEQVAWSIQLGGWQNRSFGGSSSAIRRAGRWQDLGLITALGGAMTSSTYVSRIVFDLISSRFKVRDMFSAYVTYVSRCFKSLVLTLRRRNIFWFVCDRGIRTEGLAWHEGCVHSDSQGCSRSRIRPWYIRVNIKGQRALVEIDRPSLPELSVLRWPIVREKDFSALVRSQLRDDCLLGCDRGERNAEATFRNSQGRPRDAKDDQADSPGDEDLVTDQGVRGRMDQAERSSIERVNQEIELPVRVHL</sequence>
<organism evidence="2 3">
    <name type="scientific">Brassica oleracea var. oleracea</name>
    <dbReference type="NCBI Taxonomy" id="109376"/>
    <lineage>
        <taxon>Eukaryota</taxon>
        <taxon>Viridiplantae</taxon>
        <taxon>Streptophyta</taxon>
        <taxon>Embryophyta</taxon>
        <taxon>Tracheophyta</taxon>
        <taxon>Spermatophyta</taxon>
        <taxon>Magnoliopsida</taxon>
        <taxon>eudicotyledons</taxon>
        <taxon>Gunneridae</taxon>
        <taxon>Pentapetalae</taxon>
        <taxon>rosids</taxon>
        <taxon>malvids</taxon>
        <taxon>Brassicales</taxon>
        <taxon>Brassicaceae</taxon>
        <taxon>Brassiceae</taxon>
        <taxon>Brassica</taxon>
    </lineage>
</organism>
<keyword evidence="3" id="KW-1185">Reference proteome</keyword>
<reference evidence="2 3" key="1">
    <citation type="journal article" date="2014" name="Genome Biol.">
        <title>Transcriptome and methylome profiling reveals relics of genome dominance in the mesopolyploid Brassica oleracea.</title>
        <authorList>
            <person name="Parkin I.A."/>
            <person name="Koh C."/>
            <person name="Tang H."/>
            <person name="Robinson S.J."/>
            <person name="Kagale S."/>
            <person name="Clarke W.E."/>
            <person name="Town C.D."/>
            <person name="Nixon J."/>
            <person name="Krishnakumar V."/>
            <person name="Bidwell S.L."/>
            <person name="Denoeud F."/>
            <person name="Belcram H."/>
            <person name="Links M.G."/>
            <person name="Just J."/>
            <person name="Clarke C."/>
            <person name="Bender T."/>
            <person name="Huebert T."/>
            <person name="Mason A.S."/>
            <person name="Pires J.C."/>
            <person name="Barker G."/>
            <person name="Moore J."/>
            <person name="Walley P.G."/>
            <person name="Manoli S."/>
            <person name="Batley J."/>
            <person name="Edwards D."/>
            <person name="Nelson M.N."/>
            <person name="Wang X."/>
            <person name="Paterson A.H."/>
            <person name="King G."/>
            <person name="Bancroft I."/>
            <person name="Chalhoub B."/>
            <person name="Sharpe A.G."/>
        </authorList>
    </citation>
    <scope>NUCLEOTIDE SEQUENCE</scope>
    <source>
        <strain evidence="2 3">cv. TO1000</strain>
    </source>
</reference>
<dbReference type="AlphaFoldDB" id="A0A0D3DKG8"/>
<dbReference type="EnsemblPlants" id="Bo8g025580.1">
    <property type="protein sequence ID" value="Bo8g025580.1"/>
    <property type="gene ID" value="Bo8g025580"/>
</dbReference>